<evidence type="ECO:0000313" key="8">
    <source>
        <dbReference type="Proteomes" id="UP000808337"/>
    </source>
</evidence>
<sequence>MLKKNQHVIDHIRRYRFTFWLVIFTGLLNNIVSFLLPVSIGEFFTIFFHTGSTKGKLLSWMGIDLTTVTQFFLFFCVLIILKAIFTFAENYGTFRQGELFVKQIREAVFSTQMWWSAASSLDRSYGKYLLRYSNDLKSVQNYLTKGYIDGIRSSLFLITGLLVMLKINWELTLLLSFLLILVVVLVYRLAQWQTRFIVDSRSTRSSLLAYVARRFSGFLKLKARQGEQDAIDSFYEKSGILFQANMKYNISESVLISIVPVLIFTIIGTLLWRMIFLPGSITASEGLMLVLILLMMEGGIRRVLKVPTYLNKGKISLQKISKLYDEPNPGHQRIQPIKLNVGI</sequence>
<feature type="transmembrane region" description="Helical" evidence="5">
    <location>
        <begin position="21"/>
        <end position="48"/>
    </location>
</feature>
<feature type="transmembrane region" description="Helical" evidence="5">
    <location>
        <begin position="68"/>
        <end position="88"/>
    </location>
</feature>
<evidence type="ECO:0000259" key="6">
    <source>
        <dbReference type="PROSITE" id="PS50929"/>
    </source>
</evidence>
<dbReference type="Gene3D" id="1.20.1560.10">
    <property type="entry name" value="ABC transporter type 1, transmembrane domain"/>
    <property type="match status" value="1"/>
</dbReference>
<evidence type="ECO:0000313" key="7">
    <source>
        <dbReference type="EMBL" id="MBK9982008.1"/>
    </source>
</evidence>
<evidence type="ECO:0000256" key="1">
    <source>
        <dbReference type="ARBA" id="ARBA00004651"/>
    </source>
</evidence>
<dbReference type="SUPFAM" id="SSF90123">
    <property type="entry name" value="ABC transporter transmembrane region"/>
    <property type="match status" value="1"/>
</dbReference>
<dbReference type="GO" id="GO:0140359">
    <property type="term" value="F:ABC-type transporter activity"/>
    <property type="evidence" value="ECO:0007669"/>
    <property type="project" value="InterPro"/>
</dbReference>
<dbReference type="GO" id="GO:0005524">
    <property type="term" value="F:ATP binding"/>
    <property type="evidence" value="ECO:0007669"/>
    <property type="project" value="UniProtKB-KW"/>
</dbReference>
<comment type="subcellular location">
    <subcellularLocation>
        <location evidence="1">Cell membrane</location>
        <topology evidence="1">Multi-pass membrane protein</topology>
    </subcellularLocation>
</comment>
<dbReference type="InterPro" id="IPR036640">
    <property type="entry name" value="ABC1_TM_sf"/>
</dbReference>
<keyword evidence="3 5" id="KW-1133">Transmembrane helix</keyword>
<dbReference type="PANTHER" id="PTHR43394">
    <property type="entry name" value="ATP-DEPENDENT PERMEASE MDL1, MITOCHONDRIAL"/>
    <property type="match status" value="1"/>
</dbReference>
<comment type="caution">
    <text evidence="7">The sequence shown here is derived from an EMBL/GenBank/DDBJ whole genome shotgun (WGS) entry which is preliminary data.</text>
</comment>
<dbReference type="Proteomes" id="UP000808337">
    <property type="component" value="Unassembled WGS sequence"/>
</dbReference>
<keyword evidence="7" id="KW-0067">ATP-binding</keyword>
<feature type="transmembrane region" description="Helical" evidence="5">
    <location>
        <begin position="254"/>
        <end position="275"/>
    </location>
</feature>
<proteinExistence type="predicted"/>
<feature type="transmembrane region" description="Helical" evidence="5">
    <location>
        <begin position="146"/>
        <end position="165"/>
    </location>
</feature>
<name>A0A9D7SRZ5_9BACT</name>
<dbReference type="InterPro" id="IPR039421">
    <property type="entry name" value="Type_1_exporter"/>
</dbReference>
<dbReference type="EMBL" id="JADKGY010000001">
    <property type="protein sequence ID" value="MBK9982008.1"/>
    <property type="molecule type" value="Genomic_DNA"/>
</dbReference>
<evidence type="ECO:0000256" key="3">
    <source>
        <dbReference type="ARBA" id="ARBA00022989"/>
    </source>
</evidence>
<reference evidence="7 8" key="1">
    <citation type="submission" date="2020-10" db="EMBL/GenBank/DDBJ databases">
        <title>Connecting structure to function with the recovery of over 1000 high-quality activated sludge metagenome-assembled genomes encoding full-length rRNA genes using long-read sequencing.</title>
        <authorList>
            <person name="Singleton C.M."/>
            <person name="Petriglieri F."/>
            <person name="Kristensen J.M."/>
            <person name="Kirkegaard R.H."/>
            <person name="Michaelsen T.Y."/>
            <person name="Andersen M.H."/>
            <person name="Karst S.M."/>
            <person name="Dueholm M.S."/>
            <person name="Nielsen P.H."/>
            <person name="Albertsen M."/>
        </authorList>
    </citation>
    <scope>NUCLEOTIDE SEQUENCE [LARGE SCALE GENOMIC DNA]</scope>
    <source>
        <strain evidence="7">Ribe_18-Q3-R11-54_MAXAC.273</strain>
    </source>
</reference>
<protein>
    <submittedName>
        <fullName evidence="7">ABC transporter ATP-binding protein</fullName>
    </submittedName>
</protein>
<dbReference type="Pfam" id="PF00664">
    <property type="entry name" value="ABC_membrane"/>
    <property type="match status" value="1"/>
</dbReference>
<evidence type="ECO:0000256" key="2">
    <source>
        <dbReference type="ARBA" id="ARBA00022692"/>
    </source>
</evidence>
<dbReference type="PROSITE" id="PS50929">
    <property type="entry name" value="ABC_TM1F"/>
    <property type="match status" value="1"/>
</dbReference>
<dbReference type="InterPro" id="IPR011527">
    <property type="entry name" value="ABC1_TM_dom"/>
</dbReference>
<feature type="transmembrane region" description="Helical" evidence="5">
    <location>
        <begin position="171"/>
        <end position="190"/>
    </location>
</feature>
<dbReference type="GO" id="GO:0005886">
    <property type="term" value="C:plasma membrane"/>
    <property type="evidence" value="ECO:0007669"/>
    <property type="project" value="UniProtKB-SubCell"/>
</dbReference>
<keyword evidence="4 5" id="KW-0472">Membrane</keyword>
<evidence type="ECO:0000256" key="4">
    <source>
        <dbReference type="ARBA" id="ARBA00023136"/>
    </source>
</evidence>
<dbReference type="AlphaFoldDB" id="A0A9D7SRZ5"/>
<feature type="domain" description="ABC transmembrane type-1" evidence="6">
    <location>
        <begin position="20"/>
        <end position="312"/>
    </location>
</feature>
<keyword evidence="7" id="KW-0547">Nucleotide-binding</keyword>
<gene>
    <name evidence="7" type="ORF">IPP15_06200</name>
</gene>
<accession>A0A9D7SRZ5</accession>
<evidence type="ECO:0000256" key="5">
    <source>
        <dbReference type="SAM" id="Phobius"/>
    </source>
</evidence>
<keyword evidence="2 5" id="KW-0812">Transmembrane</keyword>
<feature type="transmembrane region" description="Helical" evidence="5">
    <location>
        <begin position="287"/>
        <end position="304"/>
    </location>
</feature>
<organism evidence="7 8">
    <name type="scientific">Candidatus Opimibacter skivensis</name>
    <dbReference type="NCBI Taxonomy" id="2982028"/>
    <lineage>
        <taxon>Bacteria</taxon>
        <taxon>Pseudomonadati</taxon>
        <taxon>Bacteroidota</taxon>
        <taxon>Saprospiria</taxon>
        <taxon>Saprospirales</taxon>
        <taxon>Saprospiraceae</taxon>
        <taxon>Candidatus Opimibacter</taxon>
    </lineage>
</organism>